<comment type="caution">
    <text evidence="3">The sequence shown here is derived from an EMBL/GenBank/DDBJ whole genome shotgun (WGS) entry which is preliminary data.</text>
</comment>
<gene>
    <name evidence="3" type="ORF">IPJ38_14060</name>
</gene>
<protein>
    <submittedName>
        <fullName evidence="3">PEP-CTERM sorting domain-containing protein</fullName>
    </submittedName>
</protein>
<dbReference type="InterPro" id="IPR013424">
    <property type="entry name" value="Ice-binding_C"/>
</dbReference>
<evidence type="ECO:0000313" key="3">
    <source>
        <dbReference type="EMBL" id="MBK7416062.1"/>
    </source>
</evidence>
<proteinExistence type="predicted"/>
<name>A0A935JYK3_9RHOO</name>
<dbReference type="Proteomes" id="UP000739411">
    <property type="component" value="Unassembled WGS sequence"/>
</dbReference>
<dbReference type="EMBL" id="JADJMS010000031">
    <property type="protein sequence ID" value="MBK7416062.1"/>
    <property type="molecule type" value="Genomic_DNA"/>
</dbReference>
<sequence>MKPTRLASALAFSLIAMTGSAQAMVSEPVYTEYDFVGQCIDCEGEGKARLKLQNYTTGSWIGLENFVSFVYAGTNLLKGYEIKSSDIDLAVNGLYAGEGNGNDFLELSNSTHYFKFGCWGECSNTNWDTGHVFNQVSADYGNNGTLSPISSQNTSVPEPASLVLLGLGLAGLAASRRKVSSFPV</sequence>
<keyword evidence="1" id="KW-0732">Signal</keyword>
<evidence type="ECO:0000256" key="1">
    <source>
        <dbReference type="SAM" id="SignalP"/>
    </source>
</evidence>
<dbReference type="Pfam" id="PF07589">
    <property type="entry name" value="PEP-CTERM"/>
    <property type="match status" value="1"/>
</dbReference>
<evidence type="ECO:0000313" key="4">
    <source>
        <dbReference type="Proteomes" id="UP000739411"/>
    </source>
</evidence>
<feature type="signal peptide" evidence="1">
    <location>
        <begin position="1"/>
        <end position="23"/>
    </location>
</feature>
<feature type="domain" description="Ice-binding protein C-terminal" evidence="2">
    <location>
        <begin position="155"/>
        <end position="177"/>
    </location>
</feature>
<accession>A0A935JYK3</accession>
<reference evidence="3 4" key="1">
    <citation type="submission" date="2020-10" db="EMBL/GenBank/DDBJ databases">
        <title>Connecting structure to function with the recovery of over 1000 high-quality activated sludge metagenome-assembled genomes encoding full-length rRNA genes using long-read sequencing.</title>
        <authorList>
            <person name="Singleton C.M."/>
            <person name="Petriglieri F."/>
            <person name="Kristensen J.M."/>
            <person name="Kirkegaard R.H."/>
            <person name="Michaelsen T.Y."/>
            <person name="Andersen M.H."/>
            <person name="Karst S.M."/>
            <person name="Dueholm M.S."/>
            <person name="Nielsen P.H."/>
            <person name="Albertsen M."/>
        </authorList>
    </citation>
    <scope>NUCLEOTIDE SEQUENCE [LARGE SCALE GENOMIC DNA]</scope>
    <source>
        <strain evidence="3">EsbW_18-Q3-R4-48_BATAC.463</strain>
    </source>
</reference>
<feature type="chain" id="PRO_5036747438" evidence="1">
    <location>
        <begin position="24"/>
        <end position="184"/>
    </location>
</feature>
<organism evidence="3 4">
    <name type="scientific">Candidatus Dechloromonas phosphorivorans</name>
    <dbReference type="NCBI Taxonomy" id="2899244"/>
    <lineage>
        <taxon>Bacteria</taxon>
        <taxon>Pseudomonadati</taxon>
        <taxon>Pseudomonadota</taxon>
        <taxon>Betaproteobacteria</taxon>
        <taxon>Rhodocyclales</taxon>
        <taxon>Azonexaceae</taxon>
        <taxon>Dechloromonas</taxon>
    </lineage>
</organism>
<evidence type="ECO:0000259" key="2">
    <source>
        <dbReference type="Pfam" id="PF07589"/>
    </source>
</evidence>
<dbReference type="NCBIfam" id="TIGR02595">
    <property type="entry name" value="PEP_CTERM"/>
    <property type="match status" value="1"/>
</dbReference>
<dbReference type="AlphaFoldDB" id="A0A935JYK3"/>